<evidence type="ECO:0000313" key="2">
    <source>
        <dbReference type="EMBL" id="AKK07437.1"/>
    </source>
</evidence>
<dbReference type="AlphaFoldDB" id="A0A0G3H8E4"/>
<name>A0A0G3H8E4_9CORY</name>
<dbReference type="PATRIC" id="fig|571915.4.peg.3378"/>
<organism evidence="2 3">
    <name type="scientific">Corynebacterium mustelae</name>
    <dbReference type="NCBI Taxonomy" id="571915"/>
    <lineage>
        <taxon>Bacteria</taxon>
        <taxon>Bacillati</taxon>
        <taxon>Actinomycetota</taxon>
        <taxon>Actinomycetes</taxon>
        <taxon>Mycobacteriales</taxon>
        <taxon>Corynebacteriaceae</taxon>
        <taxon>Corynebacterium</taxon>
    </lineage>
</organism>
<evidence type="ECO:0008006" key="4">
    <source>
        <dbReference type="Google" id="ProtNLM"/>
    </source>
</evidence>
<evidence type="ECO:0000313" key="1">
    <source>
        <dbReference type="EMBL" id="AKK05237.1"/>
    </source>
</evidence>
<geneLocation type="plasmid" evidence="2 3">
    <name>phiCmus45274</name>
</geneLocation>
<reference evidence="2 3" key="1">
    <citation type="journal article" date="2015" name="Genome Announc.">
        <title>Complete Genome Sequence of the Type Strain Corynebacterium mustelae DSM 45274, Isolated from Various Tissues of a Male Ferret with Lethal Sepsis.</title>
        <authorList>
            <person name="Ruckert C."/>
            <person name="Eimer J."/>
            <person name="Winkler A."/>
            <person name="Tauch A."/>
        </authorList>
    </citation>
    <scope>NUCLEOTIDE SEQUENCE [LARGE SCALE GENOMIC DNA]</scope>
    <source>
        <strain evidence="2 3">DSM 45274</strain>
        <plasmid evidence="2">phiCmus45274</plasmid>
        <plasmid evidence="3">Plasmid phiCmus45274</plasmid>
    </source>
</reference>
<accession>A0A0G3H8E4</accession>
<keyword evidence="3" id="KW-1185">Reference proteome</keyword>
<dbReference type="EMBL" id="CP011544">
    <property type="protein sequence ID" value="AKK07437.1"/>
    <property type="molecule type" value="Genomic_DNA"/>
</dbReference>
<gene>
    <name evidence="1" type="ORF">CMUST_04475</name>
    <name evidence="2" type="ORF">CMUST_15745</name>
</gene>
<dbReference type="Proteomes" id="UP000035199">
    <property type="component" value="Plasmid phiCmus45274"/>
</dbReference>
<proteinExistence type="predicted"/>
<dbReference type="KEGG" id="cmv:CMUST_04475"/>
<dbReference type="Proteomes" id="UP000035199">
    <property type="component" value="Chromosome"/>
</dbReference>
<sequence>MLARLDDVKDRLPEDTVIDEREVQGLLHEATILVEGHLGKTFREPEIPEAVRVVVSRMVARVLQAPKQSQFQESVQVAAGPFSHSGKFAGGGSGGAPWLSASDKQALAAFRKRRRGGVYSVDLV</sequence>
<evidence type="ECO:0000313" key="3">
    <source>
        <dbReference type="Proteomes" id="UP000035199"/>
    </source>
</evidence>
<dbReference type="EMBL" id="CP011542">
    <property type="protein sequence ID" value="AKK05237.1"/>
    <property type="molecule type" value="Genomic_DNA"/>
</dbReference>
<keyword evidence="2" id="KW-0614">Plasmid</keyword>
<dbReference type="STRING" id="571915.CMUST_04475"/>
<reference evidence="3" key="2">
    <citation type="submission" date="2015-05" db="EMBL/GenBank/DDBJ databases">
        <title>Complete genome sequence of Corynebacterium mustelae DSM 45274, isolated from various tissues of a male ferret with lethal sepsis.</title>
        <authorList>
            <person name="Ruckert C."/>
            <person name="Albersmeier A."/>
            <person name="Winkler A."/>
            <person name="Tauch A."/>
        </authorList>
    </citation>
    <scope>NUCLEOTIDE SEQUENCE [LARGE SCALE GENOMIC DNA]</scope>
    <source>
        <strain evidence="3">DSM 45274</strain>
        <plasmid evidence="3">Plasmid phiCmus45274</plasmid>
    </source>
</reference>
<dbReference type="KEGG" id="cmv:CMUST_15745"/>
<protein>
    <recommendedName>
        <fullName evidence="4">Phage protein Gp19/Gp15/Gp42</fullName>
    </recommendedName>
</protein>
<dbReference type="RefSeq" id="WP_047263768.1">
    <property type="nucleotide sequence ID" value="NZ_CP011542.1"/>
</dbReference>